<dbReference type="PANTHER" id="PTHR43792:SF1">
    <property type="entry name" value="N-ACETYLTRANSFERASE DOMAIN-CONTAINING PROTEIN"/>
    <property type="match status" value="1"/>
</dbReference>
<evidence type="ECO:0000259" key="1">
    <source>
        <dbReference type="PROSITE" id="PS51186"/>
    </source>
</evidence>
<name>A0ABS5A8I7_9PSEU</name>
<proteinExistence type="predicted"/>
<dbReference type="Gene3D" id="3.40.630.30">
    <property type="match status" value="1"/>
</dbReference>
<evidence type="ECO:0000313" key="3">
    <source>
        <dbReference type="Proteomes" id="UP001519363"/>
    </source>
</evidence>
<accession>A0ABS5A8I7</accession>
<dbReference type="InterPro" id="IPR016181">
    <property type="entry name" value="Acyl_CoA_acyltransferase"/>
</dbReference>
<dbReference type="InterPro" id="IPR051531">
    <property type="entry name" value="N-acetyltransferase"/>
</dbReference>
<organism evidence="2 3">
    <name type="scientific">Crossiella equi</name>
    <dbReference type="NCBI Taxonomy" id="130796"/>
    <lineage>
        <taxon>Bacteria</taxon>
        <taxon>Bacillati</taxon>
        <taxon>Actinomycetota</taxon>
        <taxon>Actinomycetes</taxon>
        <taxon>Pseudonocardiales</taxon>
        <taxon>Pseudonocardiaceae</taxon>
        <taxon>Crossiella</taxon>
    </lineage>
</organism>
<feature type="domain" description="N-acetyltransferase" evidence="1">
    <location>
        <begin position="11"/>
        <end position="169"/>
    </location>
</feature>
<dbReference type="PANTHER" id="PTHR43792">
    <property type="entry name" value="GNAT FAMILY, PUTATIVE (AFU_ORTHOLOGUE AFUA_3G00765)-RELATED-RELATED"/>
    <property type="match status" value="1"/>
</dbReference>
<dbReference type="RefSeq" id="WP_086787592.1">
    <property type="nucleotide sequence ID" value="NZ_JAGIOO010000001.1"/>
</dbReference>
<dbReference type="PROSITE" id="PS51186">
    <property type="entry name" value="GNAT"/>
    <property type="match status" value="1"/>
</dbReference>
<dbReference type="SUPFAM" id="SSF55729">
    <property type="entry name" value="Acyl-CoA N-acyltransferases (Nat)"/>
    <property type="match status" value="1"/>
</dbReference>
<gene>
    <name evidence="2" type="ORF">JOF53_001785</name>
</gene>
<evidence type="ECO:0000313" key="2">
    <source>
        <dbReference type="EMBL" id="MBP2472913.1"/>
    </source>
</evidence>
<dbReference type="EMBL" id="JAGIOO010000001">
    <property type="protein sequence ID" value="MBP2472913.1"/>
    <property type="molecule type" value="Genomic_DNA"/>
</dbReference>
<reference evidence="2 3" key="1">
    <citation type="submission" date="2021-03" db="EMBL/GenBank/DDBJ databases">
        <title>Sequencing the genomes of 1000 actinobacteria strains.</title>
        <authorList>
            <person name="Klenk H.-P."/>
        </authorList>
    </citation>
    <scope>NUCLEOTIDE SEQUENCE [LARGE SCALE GENOMIC DNA]</scope>
    <source>
        <strain evidence="2 3">DSM 44580</strain>
    </source>
</reference>
<dbReference type="Proteomes" id="UP001519363">
    <property type="component" value="Unassembled WGS sequence"/>
</dbReference>
<keyword evidence="3" id="KW-1185">Reference proteome</keyword>
<comment type="caution">
    <text evidence="2">The sequence shown here is derived from an EMBL/GenBank/DDBJ whole genome shotgun (WGS) entry which is preliminary data.</text>
</comment>
<sequence>MTGPVLRTARLRIRPLAMEDVPRLAEIFSDPCTTRWLASSDLSTVDRVREWASVRIGTAYPDGMGYLTYLLDNTVVGFGHLRPSRELPEPTVETGWTVDPAYWGRGLAGEAAQAVVDFGLEELGLPAVWALVRPENGPSLRLAGRLGFREVATGLHYGEPHRVLVRLGEISPPVAALPRV</sequence>
<dbReference type="InterPro" id="IPR000182">
    <property type="entry name" value="GNAT_dom"/>
</dbReference>
<protein>
    <submittedName>
        <fullName evidence="2">RimJ/RimL family protein N-acetyltransferase</fullName>
    </submittedName>
</protein>
<dbReference type="Pfam" id="PF13302">
    <property type="entry name" value="Acetyltransf_3"/>
    <property type="match status" value="1"/>
</dbReference>
<dbReference type="CDD" id="cd04301">
    <property type="entry name" value="NAT_SF"/>
    <property type="match status" value="1"/>
</dbReference>